<name>A0A6G0YI54_APHCR</name>
<gene>
    <name evidence="2" type="ORF">FWK35_00008639</name>
</gene>
<feature type="domain" description="ISXO2-like transposase" evidence="1">
    <location>
        <begin position="304"/>
        <end position="360"/>
    </location>
</feature>
<keyword evidence="3" id="KW-1185">Reference proteome</keyword>
<dbReference type="AlphaFoldDB" id="A0A6G0YI54"/>
<dbReference type="PANTHER" id="PTHR47163">
    <property type="entry name" value="DDE_TNP_IS1595 DOMAIN-CONTAINING PROTEIN"/>
    <property type="match status" value="1"/>
</dbReference>
<evidence type="ECO:0000259" key="1">
    <source>
        <dbReference type="Pfam" id="PF12762"/>
    </source>
</evidence>
<organism evidence="2 3">
    <name type="scientific">Aphis craccivora</name>
    <name type="common">Cowpea aphid</name>
    <dbReference type="NCBI Taxonomy" id="307492"/>
    <lineage>
        <taxon>Eukaryota</taxon>
        <taxon>Metazoa</taxon>
        <taxon>Ecdysozoa</taxon>
        <taxon>Arthropoda</taxon>
        <taxon>Hexapoda</taxon>
        <taxon>Insecta</taxon>
        <taxon>Pterygota</taxon>
        <taxon>Neoptera</taxon>
        <taxon>Paraneoptera</taxon>
        <taxon>Hemiptera</taxon>
        <taxon>Sternorrhyncha</taxon>
        <taxon>Aphidomorpha</taxon>
        <taxon>Aphidoidea</taxon>
        <taxon>Aphididae</taxon>
        <taxon>Aphidini</taxon>
        <taxon>Aphis</taxon>
        <taxon>Aphis</taxon>
    </lineage>
</organism>
<dbReference type="PANTHER" id="PTHR47163:SF2">
    <property type="entry name" value="SI:DKEY-17M8.2"/>
    <property type="match status" value="1"/>
</dbReference>
<accession>A0A6G0YI54</accession>
<dbReference type="EMBL" id="VUJU01003936">
    <property type="protein sequence ID" value="KAF0756126.1"/>
    <property type="molecule type" value="Genomic_DNA"/>
</dbReference>
<protein>
    <submittedName>
        <fullName evidence="2">RNA-directed DNA polymerase from mobile element jockey</fullName>
    </submittedName>
</protein>
<dbReference type="InterPro" id="IPR053164">
    <property type="entry name" value="IS1016-like_transposase"/>
</dbReference>
<reference evidence="2 3" key="1">
    <citation type="submission" date="2019-08" db="EMBL/GenBank/DDBJ databases">
        <title>Whole genome of Aphis craccivora.</title>
        <authorList>
            <person name="Voronova N.V."/>
            <person name="Shulinski R.S."/>
            <person name="Bandarenka Y.V."/>
            <person name="Zhorov D.G."/>
            <person name="Warner D."/>
        </authorList>
    </citation>
    <scope>NUCLEOTIDE SEQUENCE [LARGE SCALE GENOMIC DNA]</scope>
    <source>
        <strain evidence="2">180601</strain>
        <tissue evidence="2">Whole Body</tissue>
    </source>
</reference>
<dbReference type="Pfam" id="PF12762">
    <property type="entry name" value="DDE_Tnp_IS1595"/>
    <property type="match status" value="1"/>
</dbReference>
<dbReference type="OrthoDB" id="445826at2759"/>
<proteinExistence type="predicted"/>
<keyword evidence="2" id="KW-0548">Nucleotidyltransferase</keyword>
<dbReference type="Proteomes" id="UP000478052">
    <property type="component" value="Unassembled WGS sequence"/>
</dbReference>
<dbReference type="GO" id="GO:0003964">
    <property type="term" value="F:RNA-directed DNA polymerase activity"/>
    <property type="evidence" value="ECO:0007669"/>
    <property type="project" value="UniProtKB-KW"/>
</dbReference>
<evidence type="ECO:0000313" key="2">
    <source>
        <dbReference type="EMBL" id="KAF0756126.1"/>
    </source>
</evidence>
<dbReference type="InterPro" id="IPR024445">
    <property type="entry name" value="Tnp_ISXO2-like"/>
</dbReference>
<comment type="caution">
    <text evidence="2">The sequence shown here is derived from an EMBL/GenBank/DDBJ whole genome shotgun (WGS) entry which is preliminary data.</text>
</comment>
<keyword evidence="2" id="KW-0695">RNA-directed DNA polymerase</keyword>
<sequence length="534" mass="61005">MKNRKIKPWITNGLVTSIINRDKLNMKIKKDTSNHKLINYYKTYRNKLTKLIRKAKEQYYINKIEICKVINELSGRKIKSTGLPINQIIKDINPTSTPKDYLNIVNSYFATTGNRLVDSNFPNSTNNIQSNFGTNTNNKSSINSNFKFKTIGSFEVKNILKNLNKNSAPGETIITNGTVSDELKVDKIVPIHKKGDKTDFTNYGPISIVGILVKFLEKIIKNQLLRYLLFLTMILQLLKTSEICENGHIMLRGLNYLCEVCIWKLENNQNKEIGGPGLIVEIDEGLFVCRKNNAGTMDFSGICRETNAYFIISVPDRSEKTLSPIIKKYIRPGSVILSDYWKAYNNLQQAGFQHNTVNHICMHIILLIRTQGHTPKISKGCGVLLNGEIKSVVEQTGILWNHIKQNLCGEHISENKTPFKTILKDISDTEYLERNKILFTGQYGFRKNLGTEDALININNYLHNKRDTKKKILISFLDLEKAFDSISRQLLLNNYPSNRQQLTTIGIGVRRGYAEYAAAYPERTQSLTHTKDHF</sequence>
<evidence type="ECO:0000313" key="3">
    <source>
        <dbReference type="Proteomes" id="UP000478052"/>
    </source>
</evidence>
<keyword evidence="2" id="KW-0808">Transferase</keyword>